<protein>
    <submittedName>
        <fullName evidence="1">Uncharacterized protein</fullName>
    </submittedName>
</protein>
<comment type="caution">
    <text evidence="1">The sequence shown here is derived from an EMBL/GenBank/DDBJ whole genome shotgun (WGS) entry which is preliminary data.</text>
</comment>
<dbReference type="EMBL" id="LUGG01000001">
    <property type="protein sequence ID" value="OBZ80025.1"/>
    <property type="molecule type" value="Genomic_DNA"/>
</dbReference>
<sequence>MAIRAFSGTLSIRKANTVACSIDVPVDVRQAPLWRRENGASLLAASLASNLTNSALEVANKPRIRTVAVHRRSRHSQPLRNPIAHPTQTRTLNLLFAGSGQEDERHEARFRMEAGAGGRVQGRENMMRSYPTLFLCVYVPLPDSRSEDASTDAQTCRDRCRCRDGLTLSSLERHKQHCELGW</sequence>
<keyword evidence="2" id="KW-1185">Reference proteome</keyword>
<proteinExistence type="predicted"/>
<accession>A0A1C7MSZ5</accession>
<reference evidence="1 2" key="1">
    <citation type="submission" date="2016-03" db="EMBL/GenBank/DDBJ databases">
        <title>Whole genome sequencing of Grifola frondosa 9006-11.</title>
        <authorList>
            <person name="Min B."/>
            <person name="Park H."/>
            <person name="Kim J.-G."/>
            <person name="Cho H."/>
            <person name="Oh Y.-L."/>
            <person name="Kong W.-S."/>
            <person name="Choi I.-G."/>
        </authorList>
    </citation>
    <scope>NUCLEOTIDE SEQUENCE [LARGE SCALE GENOMIC DNA]</scope>
    <source>
        <strain evidence="1 2">9006-11</strain>
    </source>
</reference>
<dbReference type="Proteomes" id="UP000092993">
    <property type="component" value="Unassembled WGS sequence"/>
</dbReference>
<evidence type="ECO:0000313" key="2">
    <source>
        <dbReference type="Proteomes" id="UP000092993"/>
    </source>
</evidence>
<gene>
    <name evidence="1" type="ORF">A0H81_00165</name>
</gene>
<name>A0A1C7MSZ5_GRIFR</name>
<dbReference type="AlphaFoldDB" id="A0A1C7MSZ5"/>
<evidence type="ECO:0000313" key="1">
    <source>
        <dbReference type="EMBL" id="OBZ80025.1"/>
    </source>
</evidence>
<organism evidence="1 2">
    <name type="scientific">Grifola frondosa</name>
    <name type="common">Maitake</name>
    <name type="synonym">Polyporus frondosus</name>
    <dbReference type="NCBI Taxonomy" id="5627"/>
    <lineage>
        <taxon>Eukaryota</taxon>
        <taxon>Fungi</taxon>
        <taxon>Dikarya</taxon>
        <taxon>Basidiomycota</taxon>
        <taxon>Agaricomycotina</taxon>
        <taxon>Agaricomycetes</taxon>
        <taxon>Polyporales</taxon>
        <taxon>Grifolaceae</taxon>
        <taxon>Grifola</taxon>
    </lineage>
</organism>